<dbReference type="AlphaFoldDB" id="A0A4R6WS41"/>
<protein>
    <submittedName>
        <fullName evidence="1">Uncharacterized protein</fullName>
    </submittedName>
</protein>
<organism evidence="1 2">
    <name type="scientific">Sphingobacterium yanglingense</name>
    <dbReference type="NCBI Taxonomy" id="1437280"/>
    <lineage>
        <taxon>Bacteria</taxon>
        <taxon>Pseudomonadati</taxon>
        <taxon>Bacteroidota</taxon>
        <taxon>Sphingobacteriia</taxon>
        <taxon>Sphingobacteriales</taxon>
        <taxon>Sphingobacteriaceae</taxon>
        <taxon>Sphingobacterium</taxon>
    </lineage>
</organism>
<proteinExistence type="predicted"/>
<dbReference type="Proteomes" id="UP000295292">
    <property type="component" value="Unassembled WGS sequence"/>
</dbReference>
<evidence type="ECO:0000313" key="2">
    <source>
        <dbReference type="Proteomes" id="UP000295292"/>
    </source>
</evidence>
<dbReference type="RefSeq" id="WP_133583268.1">
    <property type="nucleotide sequence ID" value="NZ_SNYV01000011.1"/>
</dbReference>
<keyword evidence="2" id="KW-1185">Reference proteome</keyword>
<comment type="caution">
    <text evidence="1">The sequence shown here is derived from an EMBL/GenBank/DDBJ whole genome shotgun (WGS) entry which is preliminary data.</text>
</comment>
<accession>A0A4R6WS41</accession>
<evidence type="ECO:0000313" key="1">
    <source>
        <dbReference type="EMBL" id="TDQ79476.1"/>
    </source>
</evidence>
<reference evidence="1 2" key="1">
    <citation type="submission" date="2019-03" db="EMBL/GenBank/DDBJ databases">
        <title>Genomic Encyclopedia of Archaeal and Bacterial Type Strains, Phase II (KMG-II): from individual species to whole genera.</title>
        <authorList>
            <person name="Goeker M."/>
        </authorList>
    </citation>
    <scope>NUCLEOTIDE SEQUENCE [LARGE SCALE GENOMIC DNA]</scope>
    <source>
        <strain evidence="1 2">DSM 28353</strain>
    </source>
</reference>
<dbReference type="OrthoDB" id="9839911at2"/>
<dbReference type="EMBL" id="SNYV01000011">
    <property type="protein sequence ID" value="TDQ79476.1"/>
    <property type="molecule type" value="Genomic_DNA"/>
</dbReference>
<sequence>MKSLILLVLAACLCYSCNGVKRSVSTASYSLHYLGERDESKTDIVDKTIIKGYKILKSMPLQDEDVKTLRTDLSKAREAEGVIKKCPFEPVYALTSKDTLVLLFDVEYCPRMEEFTAGSSQLYELKIDPTLKKTVNKLIK</sequence>
<gene>
    <name evidence="1" type="ORF">CLV99_0914</name>
</gene>
<name>A0A4R6WS41_9SPHI</name>